<reference evidence="6 7" key="1">
    <citation type="submission" date="2016-07" db="EMBL/GenBank/DDBJ databases">
        <title>Pervasive Adenine N6-methylation of Active Genes in Fungi.</title>
        <authorList>
            <consortium name="DOE Joint Genome Institute"/>
            <person name="Mondo S.J."/>
            <person name="Dannebaum R.O."/>
            <person name="Kuo R.C."/>
            <person name="Labutti K."/>
            <person name="Haridas S."/>
            <person name="Kuo A."/>
            <person name="Salamov A."/>
            <person name="Ahrendt S.R."/>
            <person name="Lipzen A."/>
            <person name="Sullivan W."/>
            <person name="Andreopoulos W.B."/>
            <person name="Clum A."/>
            <person name="Lindquist E."/>
            <person name="Daum C."/>
            <person name="Ramamoorthy G.K."/>
            <person name="Gryganskyi A."/>
            <person name="Culley D."/>
            <person name="Magnuson J.K."/>
            <person name="James T.Y."/>
            <person name="O'Malley M.A."/>
            <person name="Stajich J.E."/>
            <person name="Spatafora J.W."/>
            <person name="Visel A."/>
            <person name="Grigoriev I.V."/>
        </authorList>
    </citation>
    <scope>NUCLEOTIDE SEQUENCE [LARGE SCALE GENOMIC DNA]</scope>
    <source>
        <strain evidence="6 7">CBS 115471</strain>
    </source>
</reference>
<dbReference type="OrthoDB" id="194358at2759"/>
<evidence type="ECO:0000313" key="7">
    <source>
        <dbReference type="Proteomes" id="UP000193144"/>
    </source>
</evidence>
<accession>A0A1Y1ZFT1</accession>
<dbReference type="EMBL" id="MCFA01000091">
    <property type="protein sequence ID" value="ORY09111.1"/>
    <property type="molecule type" value="Genomic_DNA"/>
</dbReference>
<evidence type="ECO:0000256" key="2">
    <source>
        <dbReference type="ARBA" id="ARBA00022771"/>
    </source>
</evidence>
<proteinExistence type="predicted"/>
<keyword evidence="3" id="KW-0862">Zinc</keyword>
<dbReference type="SUPFAM" id="SSF52540">
    <property type="entry name" value="P-loop containing nucleoside triphosphate hydrolases"/>
    <property type="match status" value="1"/>
</dbReference>
<dbReference type="InterPro" id="IPR017907">
    <property type="entry name" value="Znf_RING_CS"/>
</dbReference>
<dbReference type="PROSITE" id="PS50089">
    <property type="entry name" value="ZF_RING_2"/>
    <property type="match status" value="1"/>
</dbReference>
<name>A0A1Y1ZFT1_9PLEO</name>
<evidence type="ECO:0000256" key="3">
    <source>
        <dbReference type="ARBA" id="ARBA00022833"/>
    </source>
</evidence>
<sequence length="674" mass="76788">MNLCDDCWPKQAVHRKQRLAPGKIPHEKTNATVAKKIQGALVSTRSEEGRTKLHEVDELTAWFGIERPEGSSAVFQDYGRLARLLSIEEPIAPTFQRTQLGRDNRTPSLVSFVGQTGAGKSTLVKLIVDLHAPDDSSFLTPVVGASGINVPTSEDVHLYADPSTADSEAPIFFADCEGLQGGEREPLGAKFKRSRKKAVKNERTPLPTSERELMWASSTSLASREYAVTNLYPRLLYTFSDVIVFVLRNPRVIEGVFEQLVNWAAAALEMSSNQPVLPHAIIALNASENDIDPQEWDTKFATESLLESISRTVFRNPTFKRYAQEWRERKKEIESVKQLMETYYSSIRVVRIPAEGRPHLIQGQIKQLHEGIQEASVASLNRKAHLRMLLDAEELQSYLQYAFDHFAQSLDRPFDFVQASFSNSPIPLDFGGNILKLAINLMNVWENKADIQMIFQELSYMVASCIMLDATRHKIRGTAQEIFSQYLPHLDASLENFCDQHWPCEYIQAGKGLRCVNVRSGHDSKGHQLKDGKVFAVGDYKSRWSFDTLQEEFRCNSYYRLEELLSLLKEKTRFGEDEQRVAAEIHRDDVMAWFYRHVANDGRSERYNSHTVCFCCLFEPPEHALPCGHVLCTQCIMTYGEKRSKTEVEMQGCPLETQTMQLYQSWRINLKPYL</sequence>
<comment type="caution">
    <text evidence="6">The sequence shown here is derived from an EMBL/GenBank/DDBJ whole genome shotgun (WGS) entry which is preliminary data.</text>
</comment>
<evidence type="ECO:0000313" key="6">
    <source>
        <dbReference type="EMBL" id="ORY09111.1"/>
    </source>
</evidence>
<dbReference type="SUPFAM" id="SSF57850">
    <property type="entry name" value="RING/U-box"/>
    <property type="match status" value="1"/>
</dbReference>
<dbReference type="GO" id="GO:0008270">
    <property type="term" value="F:zinc ion binding"/>
    <property type="evidence" value="ECO:0007669"/>
    <property type="project" value="UniProtKB-KW"/>
</dbReference>
<feature type="domain" description="RING-type" evidence="5">
    <location>
        <begin position="613"/>
        <end position="657"/>
    </location>
</feature>
<protein>
    <recommendedName>
        <fullName evidence="5">RING-type domain-containing protein</fullName>
    </recommendedName>
</protein>
<keyword evidence="7" id="KW-1185">Reference proteome</keyword>
<dbReference type="AlphaFoldDB" id="A0A1Y1ZFT1"/>
<dbReference type="STRING" id="1231657.A0A1Y1ZFT1"/>
<organism evidence="6 7">
    <name type="scientific">Clohesyomyces aquaticus</name>
    <dbReference type="NCBI Taxonomy" id="1231657"/>
    <lineage>
        <taxon>Eukaryota</taxon>
        <taxon>Fungi</taxon>
        <taxon>Dikarya</taxon>
        <taxon>Ascomycota</taxon>
        <taxon>Pezizomycotina</taxon>
        <taxon>Dothideomycetes</taxon>
        <taxon>Pleosporomycetidae</taxon>
        <taxon>Pleosporales</taxon>
        <taxon>Lindgomycetaceae</taxon>
        <taxon>Clohesyomyces</taxon>
    </lineage>
</organism>
<gene>
    <name evidence="6" type="ORF">BCR34DRAFT_541393</name>
</gene>
<keyword evidence="2 4" id="KW-0863">Zinc-finger</keyword>
<evidence type="ECO:0000259" key="5">
    <source>
        <dbReference type="PROSITE" id="PS50089"/>
    </source>
</evidence>
<keyword evidence="1" id="KW-0479">Metal-binding</keyword>
<evidence type="ECO:0000256" key="1">
    <source>
        <dbReference type="ARBA" id="ARBA00022723"/>
    </source>
</evidence>
<dbReference type="PROSITE" id="PS00518">
    <property type="entry name" value="ZF_RING_1"/>
    <property type="match status" value="1"/>
</dbReference>
<evidence type="ECO:0000256" key="4">
    <source>
        <dbReference type="PROSITE-ProRule" id="PRU00175"/>
    </source>
</evidence>
<dbReference type="InterPro" id="IPR027417">
    <property type="entry name" value="P-loop_NTPase"/>
</dbReference>
<dbReference type="InterPro" id="IPR001841">
    <property type="entry name" value="Znf_RING"/>
</dbReference>
<dbReference type="Proteomes" id="UP000193144">
    <property type="component" value="Unassembled WGS sequence"/>
</dbReference>